<protein>
    <submittedName>
        <fullName evidence="2">Uncharacterized protein</fullName>
    </submittedName>
</protein>
<evidence type="ECO:0000256" key="1">
    <source>
        <dbReference type="SAM" id="MobiDB-lite"/>
    </source>
</evidence>
<sequence>MSNANCDMETLGRVVTSFDSTKRRIVFEMGFRNLLYVTRKRLPRHLSYWIATRVDVKNKTLLAVDGKQIQLNVVQVCWVLGLPKGKKPLPKNCVDEALETYLYDKYNIAMGHDTSGIYRTTLINAVEAPLFKEEEFKQVFELLVMNILCSSSYHRVSKRQMHPVKVAADQPKKYDWCSLVLDELLHALRNFSHRFYAEGWAPCLGGCTYFLSDPPRSFRKLFKQKTDEAVDSPSMSQKVSSIQTAPKLPANQEESALTPGSGDHERKKEEAEKKKEEALANSTQPHVGETGNGAASVPVN</sequence>
<feature type="compositionally biased region" description="Basic and acidic residues" evidence="1">
    <location>
        <begin position="262"/>
        <end position="278"/>
    </location>
</feature>
<dbReference type="AlphaFoldDB" id="A0A803N0W7"/>
<dbReference type="Proteomes" id="UP000596660">
    <property type="component" value="Unplaced"/>
</dbReference>
<feature type="compositionally biased region" description="Polar residues" evidence="1">
    <location>
        <begin position="233"/>
        <end position="244"/>
    </location>
</feature>
<evidence type="ECO:0000313" key="3">
    <source>
        <dbReference type="Proteomes" id="UP000596660"/>
    </source>
</evidence>
<dbReference type="EnsemblPlants" id="AUR62038601-RA">
    <property type="protein sequence ID" value="AUR62038601-RA:cds"/>
    <property type="gene ID" value="AUR62038601"/>
</dbReference>
<evidence type="ECO:0000313" key="2">
    <source>
        <dbReference type="EnsemblPlants" id="AUR62038601-RA:cds"/>
    </source>
</evidence>
<organism evidence="2 3">
    <name type="scientific">Chenopodium quinoa</name>
    <name type="common">Quinoa</name>
    <dbReference type="NCBI Taxonomy" id="63459"/>
    <lineage>
        <taxon>Eukaryota</taxon>
        <taxon>Viridiplantae</taxon>
        <taxon>Streptophyta</taxon>
        <taxon>Embryophyta</taxon>
        <taxon>Tracheophyta</taxon>
        <taxon>Spermatophyta</taxon>
        <taxon>Magnoliopsida</taxon>
        <taxon>eudicotyledons</taxon>
        <taxon>Gunneridae</taxon>
        <taxon>Pentapetalae</taxon>
        <taxon>Caryophyllales</taxon>
        <taxon>Chenopodiaceae</taxon>
        <taxon>Chenopodioideae</taxon>
        <taxon>Atripliceae</taxon>
        <taxon>Chenopodium</taxon>
    </lineage>
</organism>
<reference evidence="2" key="2">
    <citation type="submission" date="2021-03" db="UniProtKB">
        <authorList>
            <consortium name="EnsemblPlants"/>
        </authorList>
    </citation>
    <scope>IDENTIFICATION</scope>
</reference>
<dbReference type="OMA" id="RRIVFEM"/>
<accession>A0A803N0W7</accession>
<keyword evidence="3" id="KW-1185">Reference proteome</keyword>
<name>A0A803N0W7_CHEQI</name>
<feature type="region of interest" description="Disordered" evidence="1">
    <location>
        <begin position="229"/>
        <end position="300"/>
    </location>
</feature>
<dbReference type="PANTHER" id="PTHR34835">
    <property type="entry name" value="OS07G0283600 PROTEIN-RELATED"/>
    <property type="match status" value="1"/>
</dbReference>
<proteinExistence type="predicted"/>
<dbReference type="PANTHER" id="PTHR34835:SF34">
    <property type="entry name" value="OS08G0555500 PROTEIN"/>
    <property type="match status" value="1"/>
</dbReference>
<dbReference type="Gramene" id="AUR62038601-RA">
    <property type="protein sequence ID" value="AUR62038601-RA:cds"/>
    <property type="gene ID" value="AUR62038601"/>
</dbReference>
<reference evidence="2" key="1">
    <citation type="journal article" date="2017" name="Nature">
        <title>The genome of Chenopodium quinoa.</title>
        <authorList>
            <person name="Jarvis D.E."/>
            <person name="Ho Y.S."/>
            <person name="Lightfoot D.J."/>
            <person name="Schmoeckel S.M."/>
            <person name="Li B."/>
            <person name="Borm T.J.A."/>
            <person name="Ohyanagi H."/>
            <person name="Mineta K."/>
            <person name="Michell C.T."/>
            <person name="Saber N."/>
            <person name="Kharbatia N.M."/>
            <person name="Rupper R.R."/>
            <person name="Sharp A.R."/>
            <person name="Dally N."/>
            <person name="Boughton B.A."/>
            <person name="Woo Y.H."/>
            <person name="Gao G."/>
            <person name="Schijlen E.G.W.M."/>
            <person name="Guo X."/>
            <person name="Momin A.A."/>
            <person name="Negrao S."/>
            <person name="Al-Babili S."/>
            <person name="Gehring C."/>
            <person name="Roessner U."/>
            <person name="Jung C."/>
            <person name="Murphy K."/>
            <person name="Arold S.T."/>
            <person name="Gojobori T."/>
            <person name="van der Linden C.G."/>
            <person name="van Loo E.N."/>
            <person name="Jellen E.N."/>
            <person name="Maughan P.J."/>
            <person name="Tester M."/>
        </authorList>
    </citation>
    <scope>NUCLEOTIDE SEQUENCE [LARGE SCALE GENOMIC DNA]</scope>
    <source>
        <strain evidence="2">cv. PI 614886</strain>
    </source>
</reference>